<feature type="region of interest" description="Disordered" evidence="1">
    <location>
        <begin position="75"/>
        <end position="114"/>
    </location>
</feature>
<dbReference type="AlphaFoldDB" id="A0A6M4PG75"/>
<dbReference type="RefSeq" id="WP_171150547.1">
    <property type="nucleotide sequence ID" value="NZ_CP053189.1"/>
</dbReference>
<accession>A0A6M4PG75</accession>
<reference evidence="3 4" key="1">
    <citation type="submission" date="2020-05" db="EMBL/GenBank/DDBJ databases">
        <authorList>
            <person name="Li K."/>
        </authorList>
    </citation>
    <scope>NUCLEOTIDE SEQUENCE [LARGE SCALE GENOMIC DNA]</scope>
    <source>
        <strain evidence="4">jing01</strain>
    </source>
</reference>
<feature type="transmembrane region" description="Helical" evidence="2">
    <location>
        <begin position="53"/>
        <end position="71"/>
    </location>
</feature>
<evidence type="ECO:0000256" key="2">
    <source>
        <dbReference type="SAM" id="Phobius"/>
    </source>
</evidence>
<name>A0A6M4PG75_9ACTN</name>
<dbReference type="EMBL" id="CP053189">
    <property type="protein sequence ID" value="QJS08646.1"/>
    <property type="molecule type" value="Genomic_DNA"/>
</dbReference>
<sequence>MNESGTGTTATPVEERLRAALAARAQRVGPADLRPLRPPSGPVRFRRVPVRRAVAGVLVLAAVVALVFLTVRHEPARPVGPARSPHPPAGTPTAPVPSPVSPSTPQPSPSARQP</sequence>
<evidence type="ECO:0000256" key="1">
    <source>
        <dbReference type="SAM" id="MobiDB-lite"/>
    </source>
</evidence>
<organism evidence="3 4">
    <name type="scientific">Streptomyces argyrophylli</name>
    <dbReference type="NCBI Taxonomy" id="2726118"/>
    <lineage>
        <taxon>Bacteria</taxon>
        <taxon>Bacillati</taxon>
        <taxon>Actinomycetota</taxon>
        <taxon>Actinomycetes</taxon>
        <taxon>Kitasatosporales</taxon>
        <taxon>Streptomycetaceae</taxon>
        <taxon>Streptomyces</taxon>
    </lineage>
</organism>
<keyword evidence="2" id="KW-1133">Transmembrane helix</keyword>
<feature type="region of interest" description="Disordered" evidence="1">
    <location>
        <begin position="25"/>
        <end position="45"/>
    </location>
</feature>
<evidence type="ECO:0008006" key="5">
    <source>
        <dbReference type="Google" id="ProtNLM"/>
    </source>
</evidence>
<evidence type="ECO:0000313" key="4">
    <source>
        <dbReference type="Proteomes" id="UP000502641"/>
    </source>
</evidence>
<proteinExistence type="predicted"/>
<dbReference type="KEGG" id="sarg:HKX69_03145"/>
<feature type="compositionally biased region" description="Pro residues" evidence="1">
    <location>
        <begin position="84"/>
        <end position="108"/>
    </location>
</feature>
<evidence type="ECO:0000313" key="3">
    <source>
        <dbReference type="EMBL" id="QJS08646.1"/>
    </source>
</evidence>
<gene>
    <name evidence="3" type="ORF">HKX69_03145</name>
</gene>
<keyword evidence="4" id="KW-1185">Reference proteome</keyword>
<keyword evidence="2" id="KW-0812">Transmembrane</keyword>
<dbReference type="Proteomes" id="UP000502641">
    <property type="component" value="Chromosome"/>
</dbReference>
<keyword evidence="2" id="KW-0472">Membrane</keyword>
<protein>
    <recommendedName>
        <fullName evidence="5">DUF3040 domain-containing protein</fullName>
    </recommendedName>
</protein>